<keyword evidence="2" id="KW-1185">Reference proteome</keyword>
<organism evidence="1 2">
    <name type="scientific">Streptomyces lonegramiae</name>
    <dbReference type="NCBI Taxonomy" id="3075524"/>
    <lineage>
        <taxon>Bacteria</taxon>
        <taxon>Bacillati</taxon>
        <taxon>Actinomycetota</taxon>
        <taxon>Actinomycetes</taxon>
        <taxon>Kitasatosporales</taxon>
        <taxon>Streptomycetaceae</taxon>
        <taxon>Streptomyces</taxon>
    </lineage>
</organism>
<accession>A0ABU2XXQ6</accession>
<reference evidence="1" key="1">
    <citation type="submission" date="2024-05" db="EMBL/GenBank/DDBJ databases">
        <title>30 novel species of actinomycetes from the DSMZ collection.</title>
        <authorList>
            <person name="Nouioui I."/>
        </authorList>
    </citation>
    <scope>NUCLEOTIDE SEQUENCE</scope>
    <source>
        <strain evidence="1">DSM 41529</strain>
    </source>
</reference>
<evidence type="ECO:0000313" key="1">
    <source>
        <dbReference type="EMBL" id="MDT0550666.1"/>
    </source>
</evidence>
<evidence type="ECO:0000313" key="2">
    <source>
        <dbReference type="Proteomes" id="UP001180754"/>
    </source>
</evidence>
<dbReference type="Proteomes" id="UP001180754">
    <property type="component" value="Unassembled WGS sequence"/>
</dbReference>
<protein>
    <submittedName>
        <fullName evidence="1">Peptidase M6</fullName>
    </submittedName>
</protein>
<gene>
    <name evidence="1" type="ORF">RND15_49790</name>
</gene>
<feature type="non-terminal residue" evidence="1">
    <location>
        <position position="1"/>
    </location>
</feature>
<comment type="caution">
    <text evidence="1">The sequence shown here is derived from an EMBL/GenBank/DDBJ whole genome shotgun (WGS) entry which is preliminary data.</text>
</comment>
<name>A0ABU2XXQ6_9ACTN</name>
<sequence length="126" mass="12952">LTLEPVAAAPVPGGSIGTRLAVVRTGGNSVLAIEARGATGNDRGTCTEGILIYRVRNETASGGGPVEVVDTHPETGACWDRSVYPPLADAPLGEGETFTVPGERIRVEVADRTPSGSWTVRITAGV</sequence>
<dbReference type="EMBL" id="JAVRFD010000344">
    <property type="protein sequence ID" value="MDT0550666.1"/>
    <property type="molecule type" value="Genomic_DNA"/>
</dbReference>
<proteinExistence type="predicted"/>